<proteinExistence type="predicted"/>
<reference evidence="2 3" key="1">
    <citation type="submission" date="2021-07" db="EMBL/GenBank/DDBJ databases">
        <title>Paraburkholderia edwinii protects Aspergillus sp. from phenazines by acting as a toxin sponge.</title>
        <authorList>
            <person name="Dahlstrom K.M."/>
            <person name="Newman D.K."/>
        </authorList>
    </citation>
    <scope>NUCLEOTIDE SEQUENCE [LARGE SCALE GENOMIC DNA]</scope>
    <source>
        <strain evidence="2 3">Pe01</strain>
    </source>
</reference>
<dbReference type="Proteomes" id="UP000826462">
    <property type="component" value="Chromosome 2"/>
</dbReference>
<gene>
    <name evidence="2" type="ORF">KZJ38_23290</name>
</gene>
<evidence type="ECO:0000313" key="2">
    <source>
        <dbReference type="EMBL" id="QYD72639.1"/>
    </source>
</evidence>
<dbReference type="InterPro" id="IPR021647">
    <property type="entry name" value="CusF_Ec"/>
</dbReference>
<protein>
    <submittedName>
        <fullName evidence="2">Copper-binding protein</fullName>
    </submittedName>
</protein>
<dbReference type="InterPro" id="IPR042230">
    <property type="entry name" value="CusF_sf"/>
</dbReference>
<sequence>MNRFAGSFAVAVFLSAPPVFASEEAASEDTHRLQLPLVIYGQVTQIDRAGDLVSIRQVMPKNVGMAPLTTVFKATDAASLGWIQEGDRVKAIVESINGQPVALKVWRRRWPIQ</sequence>
<dbReference type="Pfam" id="PF11604">
    <property type="entry name" value="CusF_Ec"/>
    <property type="match status" value="1"/>
</dbReference>
<keyword evidence="3" id="KW-1185">Reference proteome</keyword>
<organism evidence="2 3">
    <name type="scientific">Paraburkholderia edwinii</name>
    <dbReference type="NCBI Taxonomy" id="2861782"/>
    <lineage>
        <taxon>Bacteria</taxon>
        <taxon>Pseudomonadati</taxon>
        <taxon>Pseudomonadota</taxon>
        <taxon>Betaproteobacteria</taxon>
        <taxon>Burkholderiales</taxon>
        <taxon>Burkholderiaceae</taxon>
        <taxon>Paraburkholderia</taxon>
    </lineage>
</organism>
<dbReference type="Gene3D" id="2.40.50.320">
    <property type="entry name" value="Copper binding periplasmic protein CusF"/>
    <property type="match status" value="1"/>
</dbReference>
<dbReference type="RefSeq" id="WP_219802061.1">
    <property type="nucleotide sequence ID" value="NZ_CP080096.1"/>
</dbReference>
<evidence type="ECO:0000313" key="3">
    <source>
        <dbReference type="Proteomes" id="UP000826462"/>
    </source>
</evidence>
<evidence type="ECO:0000256" key="1">
    <source>
        <dbReference type="SAM" id="SignalP"/>
    </source>
</evidence>
<dbReference type="EMBL" id="CP080096">
    <property type="protein sequence ID" value="QYD72639.1"/>
    <property type="molecule type" value="Genomic_DNA"/>
</dbReference>
<name>A0ABX8V058_9BURK</name>
<feature type="chain" id="PRO_5046445233" evidence="1">
    <location>
        <begin position="22"/>
        <end position="113"/>
    </location>
</feature>
<keyword evidence="1" id="KW-0732">Signal</keyword>
<feature type="signal peptide" evidence="1">
    <location>
        <begin position="1"/>
        <end position="21"/>
    </location>
</feature>
<accession>A0ABX8V058</accession>